<dbReference type="VEuPathDB" id="VectorBase:HLOH_052322"/>
<evidence type="ECO:0008006" key="4">
    <source>
        <dbReference type="Google" id="ProtNLM"/>
    </source>
</evidence>
<evidence type="ECO:0000313" key="2">
    <source>
        <dbReference type="EMBL" id="KAH9377723.1"/>
    </source>
</evidence>
<dbReference type="Gene3D" id="3.50.50.60">
    <property type="entry name" value="FAD/NAD(P)-binding domain"/>
    <property type="match status" value="1"/>
</dbReference>
<dbReference type="InterPro" id="IPR036188">
    <property type="entry name" value="FAD/NAD-bd_sf"/>
</dbReference>
<comment type="caution">
    <text evidence="2">The sequence shown here is derived from an EMBL/GenBank/DDBJ whole genome shotgun (WGS) entry which is preliminary data.</text>
</comment>
<dbReference type="Gene3D" id="3.30.560.10">
    <property type="entry name" value="Glucose Oxidase, domain 3"/>
    <property type="match status" value="1"/>
</dbReference>
<accession>A0A9J6GQZ3</accession>
<dbReference type="Proteomes" id="UP000821853">
    <property type="component" value="Unassembled WGS sequence"/>
</dbReference>
<evidence type="ECO:0000256" key="1">
    <source>
        <dbReference type="ARBA" id="ARBA00010790"/>
    </source>
</evidence>
<name>A0A9J6GQZ3_HAELO</name>
<sequence>MSLPPPAVGAGSAGCALANRLTADGTARVLLLEAGGLEDGAVQVPFFSPLLQRTEVDWDYTSEPQRNASFSFDGQVSTLINHSKHFNFLNN</sequence>
<gene>
    <name evidence="2" type="ORF">HPB48_002705</name>
</gene>
<keyword evidence="3" id="KW-1185">Reference proteome</keyword>
<dbReference type="GO" id="GO:0050660">
    <property type="term" value="F:flavin adenine dinucleotide binding"/>
    <property type="evidence" value="ECO:0007669"/>
    <property type="project" value="InterPro"/>
</dbReference>
<dbReference type="PANTHER" id="PTHR11552:SF227">
    <property type="entry name" value="GLUCOSE DEHYDROGENASE [FAD, QUINONE]-LIKE PROTEIN"/>
    <property type="match status" value="1"/>
</dbReference>
<dbReference type="PANTHER" id="PTHR11552">
    <property type="entry name" value="GLUCOSE-METHANOL-CHOLINE GMC OXIDOREDUCTASE"/>
    <property type="match status" value="1"/>
</dbReference>
<dbReference type="AlphaFoldDB" id="A0A9J6GQZ3"/>
<comment type="similarity">
    <text evidence="1">Belongs to the GMC oxidoreductase family.</text>
</comment>
<proteinExistence type="inferred from homology"/>
<dbReference type="InterPro" id="IPR012132">
    <property type="entry name" value="GMC_OxRdtase"/>
</dbReference>
<dbReference type="SUPFAM" id="SSF51905">
    <property type="entry name" value="FAD/NAD(P)-binding domain"/>
    <property type="match status" value="1"/>
</dbReference>
<dbReference type="OrthoDB" id="269227at2759"/>
<reference evidence="2 3" key="1">
    <citation type="journal article" date="2020" name="Cell">
        <title>Large-Scale Comparative Analyses of Tick Genomes Elucidate Their Genetic Diversity and Vector Capacities.</title>
        <authorList>
            <consortium name="Tick Genome and Microbiome Consortium (TIGMIC)"/>
            <person name="Jia N."/>
            <person name="Wang J."/>
            <person name="Shi W."/>
            <person name="Du L."/>
            <person name="Sun Y."/>
            <person name="Zhan W."/>
            <person name="Jiang J.F."/>
            <person name="Wang Q."/>
            <person name="Zhang B."/>
            <person name="Ji P."/>
            <person name="Bell-Sakyi L."/>
            <person name="Cui X.M."/>
            <person name="Yuan T.T."/>
            <person name="Jiang B.G."/>
            <person name="Yang W.F."/>
            <person name="Lam T.T."/>
            <person name="Chang Q.C."/>
            <person name="Ding S.J."/>
            <person name="Wang X.J."/>
            <person name="Zhu J.G."/>
            <person name="Ruan X.D."/>
            <person name="Zhao L."/>
            <person name="Wei J.T."/>
            <person name="Ye R.Z."/>
            <person name="Que T.C."/>
            <person name="Du C.H."/>
            <person name="Zhou Y.H."/>
            <person name="Cheng J.X."/>
            <person name="Dai P.F."/>
            <person name="Guo W.B."/>
            <person name="Han X.H."/>
            <person name="Huang E.J."/>
            <person name="Li L.F."/>
            <person name="Wei W."/>
            <person name="Gao Y.C."/>
            <person name="Liu J.Z."/>
            <person name="Shao H.Z."/>
            <person name="Wang X."/>
            <person name="Wang C.C."/>
            <person name="Yang T.C."/>
            <person name="Huo Q.B."/>
            <person name="Li W."/>
            <person name="Chen H.Y."/>
            <person name="Chen S.E."/>
            <person name="Zhou L.G."/>
            <person name="Ni X.B."/>
            <person name="Tian J.H."/>
            <person name="Sheng Y."/>
            <person name="Liu T."/>
            <person name="Pan Y.S."/>
            <person name="Xia L.Y."/>
            <person name="Li J."/>
            <person name="Zhao F."/>
            <person name="Cao W.C."/>
        </authorList>
    </citation>
    <scope>NUCLEOTIDE SEQUENCE [LARGE SCALE GENOMIC DNA]</scope>
    <source>
        <strain evidence="2">HaeL-2018</strain>
    </source>
</reference>
<dbReference type="GO" id="GO:0016491">
    <property type="term" value="F:oxidoreductase activity"/>
    <property type="evidence" value="ECO:0007669"/>
    <property type="project" value="TreeGrafter"/>
</dbReference>
<protein>
    <recommendedName>
        <fullName evidence="4">Glucose dehydrogenase</fullName>
    </recommendedName>
</protein>
<organism evidence="2 3">
    <name type="scientific">Haemaphysalis longicornis</name>
    <name type="common">Bush tick</name>
    <dbReference type="NCBI Taxonomy" id="44386"/>
    <lineage>
        <taxon>Eukaryota</taxon>
        <taxon>Metazoa</taxon>
        <taxon>Ecdysozoa</taxon>
        <taxon>Arthropoda</taxon>
        <taxon>Chelicerata</taxon>
        <taxon>Arachnida</taxon>
        <taxon>Acari</taxon>
        <taxon>Parasitiformes</taxon>
        <taxon>Ixodida</taxon>
        <taxon>Ixodoidea</taxon>
        <taxon>Ixodidae</taxon>
        <taxon>Haemaphysalinae</taxon>
        <taxon>Haemaphysalis</taxon>
    </lineage>
</organism>
<dbReference type="EMBL" id="JABSTR010000008">
    <property type="protein sequence ID" value="KAH9377723.1"/>
    <property type="molecule type" value="Genomic_DNA"/>
</dbReference>
<evidence type="ECO:0000313" key="3">
    <source>
        <dbReference type="Proteomes" id="UP000821853"/>
    </source>
</evidence>